<reference evidence="1 2" key="1">
    <citation type="submission" date="2024-01" db="EMBL/GenBank/DDBJ databases">
        <title>Complete genome of Cladobotryum mycophilum ATHUM6906.</title>
        <authorList>
            <person name="Christinaki A.C."/>
            <person name="Myridakis A.I."/>
            <person name="Kouvelis V.N."/>
        </authorList>
    </citation>
    <scope>NUCLEOTIDE SEQUENCE [LARGE SCALE GENOMIC DNA]</scope>
    <source>
        <strain evidence="1 2">ATHUM6906</strain>
    </source>
</reference>
<dbReference type="InterPro" id="IPR011009">
    <property type="entry name" value="Kinase-like_dom_sf"/>
</dbReference>
<evidence type="ECO:0000313" key="2">
    <source>
        <dbReference type="Proteomes" id="UP001338125"/>
    </source>
</evidence>
<comment type="caution">
    <text evidence="1">The sequence shown here is derived from an EMBL/GenBank/DDBJ whole genome shotgun (WGS) entry which is preliminary data.</text>
</comment>
<dbReference type="Proteomes" id="UP001338125">
    <property type="component" value="Unassembled WGS sequence"/>
</dbReference>
<proteinExistence type="predicted"/>
<sequence>MATTERESDPIAALILDRLSGTEYACSSLSRVNGGLMNFIYRGTLSRPLPNGATTIIAKHAEEYLSGMEGLSLSTYRSVLAPATVFFFETEILRAVHDQITSRSHDEVEVAVPHVYKFDAESDTQILEDVTGYITVWEFLASRCTQSTSSAFTTRLGFRLGSWVGDLHAWGEGRSPAEIVGGIRENQEAQDGSFDFYYGNPIRRVELFPHLLGDCKEVLEQIRDRAAREQKSRTGKNFGFVHGDVLSRNVLIPGDSVTREEHLRLVIIDWELSQYECHFRECGEVLADLYLLKCFKGADGAMSVIQGFLDGYPPLNEDDIFRTAIYLGFFLLSNEVIMSTVHPKQQIEDLIILARDLVLAGWHKDREALTKTIFGPIFFRATN</sequence>
<keyword evidence="2" id="KW-1185">Reference proteome</keyword>
<gene>
    <name evidence="1" type="ORF">PT974_08891</name>
</gene>
<evidence type="ECO:0000313" key="1">
    <source>
        <dbReference type="EMBL" id="KAK5990622.1"/>
    </source>
</evidence>
<dbReference type="Gene3D" id="3.30.200.20">
    <property type="entry name" value="Phosphorylase Kinase, domain 1"/>
    <property type="match status" value="1"/>
</dbReference>
<dbReference type="SUPFAM" id="SSF56112">
    <property type="entry name" value="Protein kinase-like (PK-like)"/>
    <property type="match status" value="1"/>
</dbReference>
<dbReference type="EMBL" id="JAVFKD010000014">
    <property type="protein sequence ID" value="KAK5990622.1"/>
    <property type="molecule type" value="Genomic_DNA"/>
</dbReference>
<accession>A0ABR0SEM5</accession>
<name>A0ABR0SEM5_9HYPO</name>
<organism evidence="1 2">
    <name type="scientific">Cladobotryum mycophilum</name>
    <dbReference type="NCBI Taxonomy" id="491253"/>
    <lineage>
        <taxon>Eukaryota</taxon>
        <taxon>Fungi</taxon>
        <taxon>Dikarya</taxon>
        <taxon>Ascomycota</taxon>
        <taxon>Pezizomycotina</taxon>
        <taxon>Sordariomycetes</taxon>
        <taxon>Hypocreomycetidae</taxon>
        <taxon>Hypocreales</taxon>
        <taxon>Hypocreaceae</taxon>
        <taxon>Cladobotryum</taxon>
    </lineage>
</organism>
<protein>
    <submittedName>
        <fullName evidence="1">4-hydroxytryptamine kinase-like protein</fullName>
    </submittedName>
</protein>